<evidence type="ECO:0000256" key="1">
    <source>
        <dbReference type="SAM" id="Phobius"/>
    </source>
</evidence>
<keyword evidence="2" id="KW-0732">Signal</keyword>
<keyword evidence="1" id="KW-0812">Transmembrane</keyword>
<evidence type="ECO:0000313" key="4">
    <source>
        <dbReference type="Proteomes" id="UP001642502"/>
    </source>
</evidence>
<keyword evidence="1" id="KW-1133">Transmembrane helix</keyword>
<accession>A0ABP0D7N1</accession>
<dbReference type="EMBL" id="CAWUON010000006">
    <property type="protein sequence ID" value="CAK7264199.1"/>
    <property type="molecule type" value="Genomic_DNA"/>
</dbReference>
<protein>
    <submittedName>
        <fullName evidence="3">Uncharacterized protein</fullName>
    </submittedName>
</protein>
<feature type="chain" id="PRO_5045784125" evidence="2">
    <location>
        <begin position="17"/>
        <end position="241"/>
    </location>
</feature>
<organism evidence="3 4">
    <name type="scientific">Sporothrix epigloea</name>
    <dbReference type="NCBI Taxonomy" id="1892477"/>
    <lineage>
        <taxon>Eukaryota</taxon>
        <taxon>Fungi</taxon>
        <taxon>Dikarya</taxon>
        <taxon>Ascomycota</taxon>
        <taxon>Pezizomycotina</taxon>
        <taxon>Sordariomycetes</taxon>
        <taxon>Sordariomycetidae</taxon>
        <taxon>Ophiostomatales</taxon>
        <taxon>Ophiostomataceae</taxon>
        <taxon>Sporothrix</taxon>
    </lineage>
</organism>
<reference evidence="3 4" key="1">
    <citation type="submission" date="2024-01" db="EMBL/GenBank/DDBJ databases">
        <authorList>
            <person name="Allen C."/>
            <person name="Tagirdzhanova G."/>
        </authorList>
    </citation>
    <scope>NUCLEOTIDE SEQUENCE [LARGE SCALE GENOMIC DNA]</scope>
    <source>
        <strain evidence="3 4">CBS 119000</strain>
    </source>
</reference>
<dbReference type="Proteomes" id="UP001642502">
    <property type="component" value="Unassembled WGS sequence"/>
</dbReference>
<comment type="caution">
    <text evidence="3">The sequence shown here is derived from an EMBL/GenBank/DDBJ whole genome shotgun (WGS) entry which is preliminary data.</text>
</comment>
<proteinExistence type="predicted"/>
<keyword evidence="4" id="KW-1185">Reference proteome</keyword>
<evidence type="ECO:0000256" key="2">
    <source>
        <dbReference type="SAM" id="SignalP"/>
    </source>
</evidence>
<sequence>MRFAAAALFFAGAVMAGTEVAESTIYSTEYETITSCAPEVTNCPARTNTKVHPLTTSTVFSTTIHTITSCAPEITNCPARSTVYSTEIVAISTTICPVTASSGWSYYNTTMGASTPSGAASPSGGMGSGSGSGCNGSCPGSGSGSGSGAGPSGGAGAMTTPAACTPTYSVKTISTSVTTVIPTVIYETVAVPCPTSSAGSTGTGTGSYVAPSSTIVTAGAGNVAFSGVLAAAAGLAAIFLA</sequence>
<gene>
    <name evidence="3" type="ORF">SEPCBS119000_000867</name>
</gene>
<keyword evidence="1" id="KW-0472">Membrane</keyword>
<evidence type="ECO:0000313" key="3">
    <source>
        <dbReference type="EMBL" id="CAK7264199.1"/>
    </source>
</evidence>
<feature type="signal peptide" evidence="2">
    <location>
        <begin position="1"/>
        <end position="16"/>
    </location>
</feature>
<feature type="transmembrane region" description="Helical" evidence="1">
    <location>
        <begin position="219"/>
        <end position="240"/>
    </location>
</feature>
<name>A0ABP0D7N1_9PEZI</name>